<evidence type="ECO:0000256" key="5">
    <source>
        <dbReference type="SAM" id="Coils"/>
    </source>
</evidence>
<evidence type="ECO:0000256" key="2">
    <source>
        <dbReference type="ARBA" id="ARBA00009840"/>
    </source>
</evidence>
<evidence type="ECO:0000256" key="3">
    <source>
        <dbReference type="ARBA" id="ARBA00023054"/>
    </source>
</evidence>
<proteinExistence type="inferred from homology"/>
<evidence type="ECO:0000256" key="4">
    <source>
        <dbReference type="ARBA" id="ARBA00023172"/>
    </source>
</evidence>
<evidence type="ECO:0000256" key="1">
    <source>
        <dbReference type="ARBA" id="ARBA00003416"/>
    </source>
</evidence>
<gene>
    <name evidence="6" type="ORF">NKI27_07100</name>
</gene>
<feature type="coiled-coil region" evidence="5">
    <location>
        <begin position="43"/>
        <end position="92"/>
    </location>
</feature>
<protein>
    <submittedName>
        <fullName evidence="6">DNA recombination protein RmuC</fullName>
    </submittedName>
</protein>
<dbReference type="RefSeq" id="WP_265048976.1">
    <property type="nucleotide sequence ID" value="NZ_CP100390.1"/>
</dbReference>
<evidence type="ECO:0000313" key="7">
    <source>
        <dbReference type="Proteomes" id="UP001163739"/>
    </source>
</evidence>
<organism evidence="6 7">
    <name type="scientific">Alkalimarinus alittae</name>
    <dbReference type="NCBI Taxonomy" id="2961619"/>
    <lineage>
        <taxon>Bacteria</taxon>
        <taxon>Pseudomonadati</taxon>
        <taxon>Pseudomonadota</taxon>
        <taxon>Gammaproteobacteria</taxon>
        <taxon>Alteromonadales</taxon>
        <taxon>Alteromonadaceae</taxon>
        <taxon>Alkalimarinus</taxon>
    </lineage>
</organism>
<sequence length="441" mass="50182">MEGYLLAGGVFSGVLLLAVGMMIGRAMARSEMRVNEAELKGRLNLKDQQLAQAESMYEELNEKERQYWQEKLKLLEDNKAHLKQEFENLANQIFQDKQKHFAEQSKQGLDALLTPFKEQLTGFRQKIDDVYVNEAKERASLKTQIDVLYQLNQRITNEASNLTKALKGDKKLQGTWGEIQVEMILEQSGLKKGREFEREPNFKNDEAKNMRPDFIIHLPESKHIIIDSKVSLIDYTRYIEADSEEEKDLHIKAYVQCIRAHIKGLSGKGYPKLKGMNSPDFVFMFLPVEPAFIAAFEYDSALFNDAFESRIVVVTPTTLLATLRTVSILWSIEKQNQSARVLADQAGKVYDKLRVFVEKMDRLGGQLNTANGTYQEAWDSLREGRGNLVSQAQKFLDLGVRVKKELPQAIVENSDLDIALSAEAAAEMKSIKKTEKIHNNG</sequence>
<dbReference type="Pfam" id="PF02646">
    <property type="entry name" value="RmuC"/>
    <property type="match status" value="1"/>
</dbReference>
<dbReference type="EMBL" id="CP100390">
    <property type="protein sequence ID" value="UZE97503.1"/>
    <property type="molecule type" value="Genomic_DNA"/>
</dbReference>
<keyword evidence="7" id="KW-1185">Reference proteome</keyword>
<dbReference type="PANTHER" id="PTHR30563">
    <property type="entry name" value="DNA RECOMBINATION PROTEIN RMUC"/>
    <property type="match status" value="1"/>
</dbReference>
<comment type="function">
    <text evidence="1">Involved in DNA recombination.</text>
</comment>
<keyword evidence="4" id="KW-0233">DNA recombination</keyword>
<accession>A0ABY6N5W0</accession>
<name>A0ABY6N5W0_9ALTE</name>
<keyword evidence="3 5" id="KW-0175">Coiled coil</keyword>
<reference evidence="6" key="1">
    <citation type="submission" date="2022-06" db="EMBL/GenBank/DDBJ databases">
        <title>Alkalimarinus sp. nov., isolated from gut of a Alitta virens.</title>
        <authorList>
            <person name="Yang A.I."/>
            <person name="Shin N.-R."/>
        </authorList>
    </citation>
    <scope>NUCLEOTIDE SEQUENCE</scope>
    <source>
        <strain evidence="6">A2M4</strain>
    </source>
</reference>
<dbReference type="InterPro" id="IPR003798">
    <property type="entry name" value="DNA_recombination_RmuC"/>
</dbReference>
<comment type="similarity">
    <text evidence="2">Belongs to the RmuC family.</text>
</comment>
<dbReference type="PANTHER" id="PTHR30563:SF0">
    <property type="entry name" value="DNA RECOMBINATION PROTEIN RMUC"/>
    <property type="match status" value="1"/>
</dbReference>
<dbReference type="Proteomes" id="UP001163739">
    <property type="component" value="Chromosome"/>
</dbReference>
<evidence type="ECO:0000313" key="6">
    <source>
        <dbReference type="EMBL" id="UZE97503.1"/>
    </source>
</evidence>